<keyword evidence="2" id="KW-1133">Transmembrane helix</keyword>
<evidence type="ECO:0000313" key="3">
    <source>
        <dbReference type="EMBL" id="BDG03552.1"/>
    </source>
</evidence>
<keyword evidence="2" id="KW-0812">Transmembrane</keyword>
<organism evidence="3 4">
    <name type="scientific">Anaeromyxobacter oryzae</name>
    <dbReference type="NCBI Taxonomy" id="2918170"/>
    <lineage>
        <taxon>Bacteria</taxon>
        <taxon>Pseudomonadati</taxon>
        <taxon>Myxococcota</taxon>
        <taxon>Myxococcia</taxon>
        <taxon>Myxococcales</taxon>
        <taxon>Cystobacterineae</taxon>
        <taxon>Anaeromyxobacteraceae</taxon>
        <taxon>Anaeromyxobacter</taxon>
    </lineage>
</organism>
<protein>
    <submittedName>
        <fullName evidence="3">Uncharacterized protein</fullName>
    </submittedName>
</protein>
<evidence type="ECO:0000256" key="1">
    <source>
        <dbReference type="SAM" id="MobiDB-lite"/>
    </source>
</evidence>
<keyword evidence="4" id="KW-1185">Reference proteome</keyword>
<feature type="region of interest" description="Disordered" evidence="1">
    <location>
        <begin position="34"/>
        <end position="54"/>
    </location>
</feature>
<proteinExistence type="predicted"/>
<evidence type="ECO:0000313" key="4">
    <source>
        <dbReference type="Proteomes" id="UP001162891"/>
    </source>
</evidence>
<gene>
    <name evidence="3" type="ORF">AMOR_25480</name>
</gene>
<evidence type="ECO:0000256" key="2">
    <source>
        <dbReference type="SAM" id="Phobius"/>
    </source>
</evidence>
<reference evidence="4" key="1">
    <citation type="journal article" date="2022" name="Int. J. Syst. Evol. Microbiol.">
        <title>Anaeromyxobacter oryzae sp. nov., Anaeromyxobacter diazotrophicus sp. nov. and Anaeromyxobacter paludicola sp. nov., isolated from paddy soils.</title>
        <authorList>
            <person name="Itoh H."/>
            <person name="Xu Z."/>
            <person name="Mise K."/>
            <person name="Masuda Y."/>
            <person name="Ushijima N."/>
            <person name="Hayakawa C."/>
            <person name="Shiratori Y."/>
            <person name="Senoo K."/>
        </authorList>
    </citation>
    <scope>NUCLEOTIDE SEQUENCE [LARGE SCALE GENOMIC DNA]</scope>
    <source>
        <strain evidence="4">Red232</strain>
    </source>
</reference>
<dbReference type="EMBL" id="AP025591">
    <property type="protein sequence ID" value="BDG03552.1"/>
    <property type="molecule type" value="Genomic_DNA"/>
</dbReference>
<name>A0ABN6MRC0_9BACT</name>
<keyword evidence="2" id="KW-0472">Membrane</keyword>
<dbReference type="InterPro" id="IPR054615">
    <property type="entry name" value="Symport_access"/>
</dbReference>
<dbReference type="RefSeq" id="WP_248361655.1">
    <property type="nucleotide sequence ID" value="NZ_AP025591.1"/>
</dbReference>
<accession>A0ABN6MRC0</accession>
<feature type="transmembrane region" description="Helical" evidence="2">
    <location>
        <begin position="7"/>
        <end position="29"/>
    </location>
</feature>
<dbReference type="NCBIfam" id="NF045580">
    <property type="entry name" value="symport_access"/>
    <property type="match status" value="1"/>
</dbReference>
<sequence>MLGFGDAGVTAAFVATIASAVLCVVYGLLHWNEDDAPLPEPRHPPGEAVEIDEV</sequence>
<dbReference type="Proteomes" id="UP001162891">
    <property type="component" value="Chromosome"/>
</dbReference>